<keyword evidence="4 12" id="KW-0812">Transmembrane</keyword>
<keyword evidence="9" id="KW-1133">Transmembrane helix</keyword>
<dbReference type="PROSITE" id="PS50222">
    <property type="entry name" value="EF_HAND_2"/>
    <property type="match status" value="3"/>
</dbReference>
<evidence type="ECO:0000256" key="8">
    <source>
        <dbReference type="ARBA" id="ARBA00022837"/>
    </source>
</evidence>
<dbReference type="OrthoDB" id="270584at2759"/>
<evidence type="ECO:0000256" key="5">
    <source>
        <dbReference type="ARBA" id="ARBA00022723"/>
    </source>
</evidence>
<feature type="repeat" description="Solcar" evidence="12">
    <location>
        <begin position="283"/>
        <end position="368"/>
    </location>
</feature>
<dbReference type="Gene3D" id="1.10.238.10">
    <property type="entry name" value="EF-hand"/>
    <property type="match status" value="2"/>
</dbReference>
<evidence type="ECO:0000256" key="9">
    <source>
        <dbReference type="ARBA" id="ARBA00022989"/>
    </source>
</evidence>
<keyword evidence="8" id="KW-0106">Calcium</keyword>
<evidence type="ECO:0000256" key="12">
    <source>
        <dbReference type="PROSITE-ProRule" id="PRU00282"/>
    </source>
</evidence>
<feature type="repeat" description="Solcar" evidence="12">
    <location>
        <begin position="378"/>
        <end position="469"/>
    </location>
</feature>
<sequence>MSKTDISSLNENDEARLRDLFRKLDKNNDNQIDVDELLQVLEQVGVPSPSKRSIIARKILEQGGSRHTKSLTFQQFVDYIFTQEHKLRLVFKGLDKSHHGRFDASDLVHYFEKLGLSLDIDEAKKLVQKMDSDKSLEITWDEWRAFMLFTPSLEAHDMLQYWRHASHLDLGEINLFPDDTGIEQGKWWMNLVAGAFAGAISRTVTAPFDRLKIIMQYLGSRSKISVFGGYRYLIKEGGVLSLWRGNGMNVIKIVPETALRFACYEESKKFLKTIQGKDLNSETTIPERFLSGSIAGFLSQTVIYPLDVLKVRLCLQRTGEYANWFDAVKRIYRTEGRGAFWRGYLLNQIGIIPYAGFDLACYESLKRLWIQTHDNREPPTLIVLSCGATSSFTGQLVTYPIALIRTRLQGHAVLLKRDAKEVVPVGQMFREVWKNEGIVGFYRGLVPNVFKVVPAVSISYLVYETAMKVISRNVHSNKNVA</sequence>
<organism evidence="15 17">
    <name type="scientific">Didymodactylos carnosus</name>
    <dbReference type="NCBI Taxonomy" id="1234261"/>
    <lineage>
        <taxon>Eukaryota</taxon>
        <taxon>Metazoa</taxon>
        <taxon>Spiralia</taxon>
        <taxon>Gnathifera</taxon>
        <taxon>Rotifera</taxon>
        <taxon>Eurotatoria</taxon>
        <taxon>Bdelloidea</taxon>
        <taxon>Philodinida</taxon>
        <taxon>Philodinidae</taxon>
        <taxon>Didymodactylos</taxon>
    </lineage>
</organism>
<feature type="domain" description="EF-hand" evidence="14">
    <location>
        <begin position="82"/>
        <end position="117"/>
    </location>
</feature>
<dbReference type="Pfam" id="PF13405">
    <property type="entry name" value="EF-hand_6"/>
    <property type="match status" value="1"/>
</dbReference>
<feature type="repeat" description="Solcar" evidence="12">
    <location>
        <begin position="185"/>
        <end position="270"/>
    </location>
</feature>
<dbReference type="InterPro" id="IPR023395">
    <property type="entry name" value="MCP_dom_sf"/>
</dbReference>
<evidence type="ECO:0000313" key="17">
    <source>
        <dbReference type="Proteomes" id="UP000663829"/>
    </source>
</evidence>
<keyword evidence="17" id="KW-1185">Reference proteome</keyword>
<reference evidence="15" key="1">
    <citation type="submission" date="2021-02" db="EMBL/GenBank/DDBJ databases">
        <authorList>
            <person name="Nowell W R."/>
        </authorList>
    </citation>
    <scope>NUCLEOTIDE SEQUENCE</scope>
</reference>
<dbReference type="FunFam" id="1.10.238.10:FF:000028">
    <property type="entry name" value="Putative calcium-binding mitochondrial carrier protein scamc-2"/>
    <property type="match status" value="1"/>
</dbReference>
<gene>
    <name evidence="15" type="ORF">GPM918_LOCUS9169</name>
    <name evidence="16" type="ORF">SRO942_LOCUS9165</name>
</gene>
<keyword evidence="6" id="KW-0677">Repeat</keyword>
<keyword evidence="11 12" id="KW-0472">Membrane</keyword>
<evidence type="ECO:0000256" key="4">
    <source>
        <dbReference type="ARBA" id="ARBA00022692"/>
    </source>
</evidence>
<dbReference type="CDD" id="cd00051">
    <property type="entry name" value="EFh"/>
    <property type="match status" value="1"/>
</dbReference>
<name>A0A814A8Z4_9BILA</name>
<evidence type="ECO:0000256" key="1">
    <source>
        <dbReference type="ARBA" id="ARBA00004448"/>
    </source>
</evidence>
<evidence type="ECO:0000256" key="13">
    <source>
        <dbReference type="RuleBase" id="RU000488"/>
    </source>
</evidence>
<dbReference type="GO" id="GO:0005509">
    <property type="term" value="F:calcium ion binding"/>
    <property type="evidence" value="ECO:0007669"/>
    <property type="project" value="InterPro"/>
</dbReference>
<dbReference type="Proteomes" id="UP000681722">
    <property type="component" value="Unassembled WGS sequence"/>
</dbReference>
<comment type="caution">
    <text evidence="15">The sequence shown here is derived from an EMBL/GenBank/DDBJ whole genome shotgun (WGS) entry which is preliminary data.</text>
</comment>
<dbReference type="SMART" id="SM00054">
    <property type="entry name" value="EFh"/>
    <property type="match status" value="3"/>
</dbReference>
<feature type="domain" description="EF-hand" evidence="14">
    <location>
        <begin position="12"/>
        <end position="47"/>
    </location>
</feature>
<feature type="domain" description="EF-hand" evidence="14">
    <location>
        <begin position="118"/>
        <end position="153"/>
    </location>
</feature>
<evidence type="ECO:0000256" key="11">
    <source>
        <dbReference type="ARBA" id="ARBA00023136"/>
    </source>
</evidence>
<dbReference type="EMBL" id="CAJOBC010001674">
    <property type="protein sequence ID" value="CAF3692385.1"/>
    <property type="molecule type" value="Genomic_DNA"/>
</dbReference>
<dbReference type="SUPFAM" id="SSF103506">
    <property type="entry name" value="Mitochondrial carrier"/>
    <property type="match status" value="1"/>
</dbReference>
<accession>A0A814A8Z4</accession>
<keyword evidence="7" id="KW-0999">Mitochondrion inner membrane</keyword>
<dbReference type="PRINTS" id="PR00926">
    <property type="entry name" value="MITOCARRIER"/>
</dbReference>
<keyword evidence="3 13" id="KW-0813">Transport</keyword>
<dbReference type="InterPro" id="IPR002048">
    <property type="entry name" value="EF_hand_dom"/>
</dbReference>
<dbReference type="InterPro" id="IPR018247">
    <property type="entry name" value="EF_Hand_1_Ca_BS"/>
</dbReference>
<evidence type="ECO:0000256" key="2">
    <source>
        <dbReference type="ARBA" id="ARBA00006375"/>
    </source>
</evidence>
<evidence type="ECO:0000313" key="15">
    <source>
        <dbReference type="EMBL" id="CAF0911457.1"/>
    </source>
</evidence>
<keyword evidence="10" id="KW-0496">Mitochondrion</keyword>
<dbReference type="InterPro" id="IPR002067">
    <property type="entry name" value="MCP"/>
</dbReference>
<dbReference type="PROSITE" id="PS00018">
    <property type="entry name" value="EF_HAND_1"/>
    <property type="match status" value="1"/>
</dbReference>
<evidence type="ECO:0000259" key="14">
    <source>
        <dbReference type="PROSITE" id="PS50222"/>
    </source>
</evidence>
<dbReference type="Gene3D" id="1.50.40.10">
    <property type="entry name" value="Mitochondrial carrier domain"/>
    <property type="match status" value="1"/>
</dbReference>
<dbReference type="InterPro" id="IPR018108">
    <property type="entry name" value="MCP_transmembrane"/>
</dbReference>
<evidence type="ECO:0000256" key="3">
    <source>
        <dbReference type="ARBA" id="ARBA00022448"/>
    </source>
</evidence>
<proteinExistence type="inferred from homology"/>
<comment type="subcellular location">
    <subcellularLocation>
        <location evidence="1">Mitochondrion inner membrane</location>
        <topology evidence="1">Multi-pass membrane protein</topology>
    </subcellularLocation>
</comment>
<evidence type="ECO:0000256" key="7">
    <source>
        <dbReference type="ARBA" id="ARBA00022792"/>
    </source>
</evidence>
<comment type="similarity">
    <text evidence="2 13">Belongs to the mitochondrial carrier (TC 2.A.29) family.</text>
</comment>
<dbReference type="PANTHER" id="PTHR24089">
    <property type="entry name" value="SOLUTE CARRIER FAMILY 25"/>
    <property type="match status" value="1"/>
</dbReference>
<evidence type="ECO:0000256" key="10">
    <source>
        <dbReference type="ARBA" id="ARBA00023128"/>
    </source>
</evidence>
<dbReference type="Pfam" id="PF13499">
    <property type="entry name" value="EF-hand_7"/>
    <property type="match status" value="1"/>
</dbReference>
<keyword evidence="5" id="KW-0479">Metal-binding</keyword>
<dbReference type="GO" id="GO:0055085">
    <property type="term" value="P:transmembrane transport"/>
    <property type="evidence" value="ECO:0007669"/>
    <property type="project" value="InterPro"/>
</dbReference>
<dbReference type="GO" id="GO:0005743">
    <property type="term" value="C:mitochondrial inner membrane"/>
    <property type="evidence" value="ECO:0007669"/>
    <property type="project" value="UniProtKB-SubCell"/>
</dbReference>
<dbReference type="AlphaFoldDB" id="A0A814A8Z4"/>
<dbReference type="Proteomes" id="UP000663829">
    <property type="component" value="Unassembled WGS sequence"/>
</dbReference>
<dbReference type="EMBL" id="CAJNOQ010001675">
    <property type="protein sequence ID" value="CAF0911457.1"/>
    <property type="molecule type" value="Genomic_DNA"/>
</dbReference>
<evidence type="ECO:0000256" key="6">
    <source>
        <dbReference type="ARBA" id="ARBA00022737"/>
    </source>
</evidence>
<dbReference type="FunFam" id="1.50.40.10:FF:000003">
    <property type="entry name" value="Putative calcium-binding mitochondrial carrier protein scamc-2"/>
    <property type="match status" value="1"/>
</dbReference>
<protein>
    <recommendedName>
        <fullName evidence="14">EF-hand domain-containing protein</fullName>
    </recommendedName>
</protein>
<dbReference type="Pfam" id="PF00153">
    <property type="entry name" value="Mito_carr"/>
    <property type="match status" value="3"/>
</dbReference>
<evidence type="ECO:0000313" key="16">
    <source>
        <dbReference type="EMBL" id="CAF3692385.1"/>
    </source>
</evidence>
<dbReference type="InterPro" id="IPR011992">
    <property type="entry name" value="EF-hand-dom_pair"/>
</dbReference>
<dbReference type="SUPFAM" id="SSF47473">
    <property type="entry name" value="EF-hand"/>
    <property type="match status" value="1"/>
</dbReference>
<dbReference type="PROSITE" id="PS50920">
    <property type="entry name" value="SOLCAR"/>
    <property type="match status" value="3"/>
</dbReference>